<sequence length="192" mass="20903">MLLLRGRPVRSAGVPSRAIAVVSALQWGASLLPDPPRQAQRVPELTPVGGQEGRASSRQRAQCSPSRITPIQRARSVAGSQAPRTPARTSQAHPRLALQGAAGSERSAQLTSLGERPRCRGSHFRASWQHQSEGAPAWAQGDRINPTTLRPSKWCNQVEKPGRNDQSELGRQVRMLEDKQLDVCVKLREGSS</sequence>
<evidence type="ECO:0000256" key="1">
    <source>
        <dbReference type="SAM" id="MobiDB-lite"/>
    </source>
</evidence>
<feature type="region of interest" description="Disordered" evidence="1">
    <location>
        <begin position="32"/>
        <end position="173"/>
    </location>
</feature>
<accession>A0AAV7LLQ9</accession>
<gene>
    <name evidence="2" type="ORF">NDU88_005597</name>
</gene>
<feature type="compositionally biased region" description="Polar residues" evidence="1">
    <location>
        <begin position="54"/>
        <end position="69"/>
    </location>
</feature>
<protein>
    <submittedName>
        <fullName evidence="2">Uncharacterized protein</fullName>
    </submittedName>
</protein>
<dbReference type="Proteomes" id="UP001066276">
    <property type="component" value="Chromosome 11"/>
</dbReference>
<proteinExistence type="predicted"/>
<name>A0AAV7LLQ9_PLEWA</name>
<reference evidence="2" key="1">
    <citation type="journal article" date="2022" name="bioRxiv">
        <title>Sequencing and chromosome-scale assembly of the giantPleurodeles waltlgenome.</title>
        <authorList>
            <person name="Brown T."/>
            <person name="Elewa A."/>
            <person name="Iarovenko S."/>
            <person name="Subramanian E."/>
            <person name="Araus A.J."/>
            <person name="Petzold A."/>
            <person name="Susuki M."/>
            <person name="Suzuki K.-i.T."/>
            <person name="Hayashi T."/>
            <person name="Toyoda A."/>
            <person name="Oliveira C."/>
            <person name="Osipova E."/>
            <person name="Leigh N.D."/>
            <person name="Simon A."/>
            <person name="Yun M.H."/>
        </authorList>
    </citation>
    <scope>NUCLEOTIDE SEQUENCE</scope>
    <source>
        <strain evidence="2">20211129_DDA</strain>
        <tissue evidence="2">Liver</tissue>
    </source>
</reference>
<comment type="caution">
    <text evidence="2">The sequence shown here is derived from an EMBL/GenBank/DDBJ whole genome shotgun (WGS) entry which is preliminary data.</text>
</comment>
<keyword evidence="3" id="KW-1185">Reference proteome</keyword>
<dbReference type="EMBL" id="JANPWB010000015">
    <property type="protein sequence ID" value="KAJ1092487.1"/>
    <property type="molecule type" value="Genomic_DNA"/>
</dbReference>
<dbReference type="AlphaFoldDB" id="A0AAV7LLQ9"/>
<evidence type="ECO:0000313" key="2">
    <source>
        <dbReference type="EMBL" id="KAJ1092487.1"/>
    </source>
</evidence>
<feature type="compositionally biased region" description="Polar residues" evidence="1">
    <location>
        <begin position="78"/>
        <end position="92"/>
    </location>
</feature>
<evidence type="ECO:0000313" key="3">
    <source>
        <dbReference type="Proteomes" id="UP001066276"/>
    </source>
</evidence>
<organism evidence="2 3">
    <name type="scientific">Pleurodeles waltl</name>
    <name type="common">Iberian ribbed newt</name>
    <dbReference type="NCBI Taxonomy" id="8319"/>
    <lineage>
        <taxon>Eukaryota</taxon>
        <taxon>Metazoa</taxon>
        <taxon>Chordata</taxon>
        <taxon>Craniata</taxon>
        <taxon>Vertebrata</taxon>
        <taxon>Euteleostomi</taxon>
        <taxon>Amphibia</taxon>
        <taxon>Batrachia</taxon>
        <taxon>Caudata</taxon>
        <taxon>Salamandroidea</taxon>
        <taxon>Salamandridae</taxon>
        <taxon>Pleurodelinae</taxon>
        <taxon>Pleurodeles</taxon>
    </lineage>
</organism>